<feature type="transmembrane region" description="Helical" evidence="6">
    <location>
        <begin position="184"/>
        <end position="205"/>
    </location>
</feature>
<evidence type="ECO:0000313" key="8">
    <source>
        <dbReference type="EMBL" id="QHX43619.1"/>
    </source>
</evidence>
<accession>A0A6P1Y2Q5</accession>
<dbReference type="InterPro" id="IPR000620">
    <property type="entry name" value="EamA_dom"/>
</dbReference>
<dbReference type="EMBL" id="CP048020">
    <property type="protein sequence ID" value="QHX43619.1"/>
    <property type="molecule type" value="Genomic_DNA"/>
</dbReference>
<dbReference type="InterPro" id="IPR037185">
    <property type="entry name" value="EmrE-like"/>
</dbReference>
<feature type="transmembrane region" description="Helical" evidence="6">
    <location>
        <begin position="211"/>
        <end position="231"/>
    </location>
</feature>
<name>A0A6P1Y2Q5_9SPIR</name>
<evidence type="ECO:0000256" key="1">
    <source>
        <dbReference type="ARBA" id="ARBA00004651"/>
    </source>
</evidence>
<dbReference type="AlphaFoldDB" id="A0A6P1Y2Q5"/>
<dbReference type="KEGG" id="trz:GWP43_09425"/>
<evidence type="ECO:0000256" key="2">
    <source>
        <dbReference type="ARBA" id="ARBA00022475"/>
    </source>
</evidence>
<keyword evidence="2" id="KW-1003">Cell membrane</keyword>
<evidence type="ECO:0000256" key="6">
    <source>
        <dbReference type="SAM" id="Phobius"/>
    </source>
</evidence>
<feature type="domain" description="EamA" evidence="7">
    <location>
        <begin position="13"/>
        <end position="141"/>
    </location>
</feature>
<dbReference type="GO" id="GO:0005886">
    <property type="term" value="C:plasma membrane"/>
    <property type="evidence" value="ECO:0007669"/>
    <property type="project" value="UniProtKB-SubCell"/>
</dbReference>
<keyword evidence="3 6" id="KW-0812">Transmembrane</keyword>
<feature type="transmembrane region" description="Helical" evidence="6">
    <location>
        <begin position="9"/>
        <end position="29"/>
    </location>
</feature>
<dbReference type="RefSeq" id="WP_162663934.1">
    <property type="nucleotide sequence ID" value="NZ_CP048020.1"/>
</dbReference>
<dbReference type="InterPro" id="IPR051258">
    <property type="entry name" value="Diverse_Substrate_Transporter"/>
</dbReference>
<feature type="transmembrane region" description="Helical" evidence="6">
    <location>
        <begin position="243"/>
        <end position="267"/>
    </location>
</feature>
<proteinExistence type="predicted"/>
<organism evidence="8 9">
    <name type="scientific">Treponema vincentii</name>
    <dbReference type="NCBI Taxonomy" id="69710"/>
    <lineage>
        <taxon>Bacteria</taxon>
        <taxon>Pseudomonadati</taxon>
        <taxon>Spirochaetota</taxon>
        <taxon>Spirochaetia</taxon>
        <taxon>Spirochaetales</taxon>
        <taxon>Treponemataceae</taxon>
        <taxon>Treponema</taxon>
    </lineage>
</organism>
<protein>
    <submittedName>
        <fullName evidence="8">DMT family transporter</fullName>
    </submittedName>
</protein>
<evidence type="ECO:0000259" key="7">
    <source>
        <dbReference type="Pfam" id="PF00892"/>
    </source>
</evidence>
<feature type="transmembrane region" description="Helical" evidence="6">
    <location>
        <begin position="158"/>
        <end position="177"/>
    </location>
</feature>
<sequence>MSKLTKKEIGAHVALLVAAIFWGTTFVAISSTSSYFPPAFLVFLRCAIGGGVLMLVFIKRLKNLSRSYVTVCAFLGFLMTIGYLMQNLSIAAGCPPGRCGFLVATYCVITPFIAWFVWKRKPNIYHVIAAVVCLVGISFISMPNLLKTSDVGLNLGDFLALIGSVVFGAYLVYLGRYVDTMDPILLTIGNLFFGAIYAGLYTYFFEDSAKIVWNGQSVFAALYLGIICMSLTNILQAIGQREVIASTAALIFSLESVFGIILAIAFWHEEVTASLLIGCAFIFIAIVISETKLGFLKKKLSSNVFRKIFSQIKVK</sequence>
<evidence type="ECO:0000256" key="3">
    <source>
        <dbReference type="ARBA" id="ARBA00022692"/>
    </source>
</evidence>
<gene>
    <name evidence="8" type="ORF">GWP43_09425</name>
</gene>
<feature type="transmembrane region" description="Helical" evidence="6">
    <location>
        <begin position="35"/>
        <end position="56"/>
    </location>
</feature>
<keyword evidence="4 6" id="KW-1133">Transmembrane helix</keyword>
<keyword evidence="5 6" id="KW-0472">Membrane</keyword>
<dbReference type="SUPFAM" id="SSF103481">
    <property type="entry name" value="Multidrug resistance efflux transporter EmrE"/>
    <property type="match status" value="2"/>
</dbReference>
<dbReference type="PANTHER" id="PTHR42920">
    <property type="entry name" value="OS03G0707200 PROTEIN-RELATED"/>
    <property type="match status" value="1"/>
</dbReference>
<reference evidence="8 9" key="1">
    <citation type="submission" date="2020-01" db="EMBL/GenBank/DDBJ databases">
        <title>Complete genome sequence of a human oral phylogroup 1 Treponema sp. strain ATCC 700766, originally isolated from periodontitis dental plaque.</title>
        <authorList>
            <person name="Chan Y."/>
            <person name="Huo Y.-B."/>
            <person name="Yu X.-L."/>
            <person name="Zeng H."/>
            <person name="Leung W.-K."/>
            <person name="Watt R.M."/>
        </authorList>
    </citation>
    <scope>NUCLEOTIDE SEQUENCE [LARGE SCALE GENOMIC DNA]</scope>
    <source>
        <strain evidence="8 9">OMZ 804</strain>
    </source>
</reference>
<feature type="transmembrane region" description="Helical" evidence="6">
    <location>
        <begin position="100"/>
        <end position="118"/>
    </location>
</feature>
<feature type="transmembrane region" description="Helical" evidence="6">
    <location>
        <begin position="273"/>
        <end position="296"/>
    </location>
</feature>
<evidence type="ECO:0000256" key="5">
    <source>
        <dbReference type="ARBA" id="ARBA00023136"/>
    </source>
</evidence>
<feature type="domain" description="EamA" evidence="7">
    <location>
        <begin position="155"/>
        <end position="288"/>
    </location>
</feature>
<dbReference type="Proteomes" id="UP000464374">
    <property type="component" value="Chromosome"/>
</dbReference>
<dbReference type="PANTHER" id="PTHR42920:SF5">
    <property type="entry name" value="EAMA DOMAIN-CONTAINING PROTEIN"/>
    <property type="match status" value="1"/>
</dbReference>
<feature type="transmembrane region" description="Helical" evidence="6">
    <location>
        <begin position="125"/>
        <end position="146"/>
    </location>
</feature>
<evidence type="ECO:0000256" key="4">
    <source>
        <dbReference type="ARBA" id="ARBA00022989"/>
    </source>
</evidence>
<feature type="transmembrane region" description="Helical" evidence="6">
    <location>
        <begin position="68"/>
        <end position="88"/>
    </location>
</feature>
<comment type="subcellular location">
    <subcellularLocation>
        <location evidence="1">Cell membrane</location>
        <topology evidence="1">Multi-pass membrane protein</topology>
    </subcellularLocation>
</comment>
<dbReference type="Pfam" id="PF00892">
    <property type="entry name" value="EamA"/>
    <property type="match status" value="2"/>
</dbReference>
<evidence type="ECO:0000313" key="9">
    <source>
        <dbReference type="Proteomes" id="UP000464374"/>
    </source>
</evidence>